<proteinExistence type="predicted"/>
<evidence type="ECO:0000313" key="5">
    <source>
        <dbReference type="Proteomes" id="UP000295794"/>
    </source>
</evidence>
<dbReference type="Pfam" id="PF01928">
    <property type="entry name" value="CYTH"/>
    <property type="match status" value="1"/>
</dbReference>
<organism evidence="2 4">
    <name type="scientific">Iodobacter fluviatilis</name>
    <dbReference type="NCBI Taxonomy" id="537"/>
    <lineage>
        <taxon>Bacteria</taxon>
        <taxon>Pseudomonadati</taxon>
        <taxon>Pseudomonadota</taxon>
        <taxon>Betaproteobacteria</taxon>
        <taxon>Neisseriales</taxon>
        <taxon>Chitinibacteraceae</taxon>
        <taxon>Iodobacter</taxon>
    </lineage>
</organism>
<dbReference type="InterPro" id="IPR008173">
    <property type="entry name" value="Adenylyl_cyclase_CyaB"/>
</dbReference>
<dbReference type="EMBL" id="SMBT01000003">
    <property type="protein sequence ID" value="TCU88776.1"/>
    <property type="molecule type" value="Genomic_DNA"/>
</dbReference>
<evidence type="ECO:0000259" key="1">
    <source>
        <dbReference type="PROSITE" id="PS51707"/>
    </source>
</evidence>
<evidence type="ECO:0000313" key="3">
    <source>
        <dbReference type="EMBL" id="TCU88776.1"/>
    </source>
</evidence>
<dbReference type="PANTHER" id="PTHR21028">
    <property type="entry name" value="SI:CH211-156B7.4"/>
    <property type="match status" value="1"/>
</dbReference>
<dbReference type="InterPro" id="IPR023577">
    <property type="entry name" value="CYTH_domain"/>
</dbReference>
<dbReference type="SUPFAM" id="SSF55154">
    <property type="entry name" value="CYTH-like phosphatases"/>
    <property type="match status" value="1"/>
</dbReference>
<evidence type="ECO:0000313" key="2">
    <source>
        <dbReference type="EMBL" id="STQ91152.1"/>
    </source>
</evidence>
<dbReference type="EMBL" id="UGHR01000001">
    <property type="protein sequence ID" value="STQ91152.1"/>
    <property type="molecule type" value="Genomic_DNA"/>
</dbReference>
<dbReference type="PANTHER" id="PTHR21028:SF2">
    <property type="entry name" value="CYTH DOMAIN-CONTAINING PROTEIN"/>
    <property type="match status" value="1"/>
</dbReference>
<name>A0A377Q8E6_9NEIS</name>
<dbReference type="AlphaFoldDB" id="A0A377Q8E6"/>
<dbReference type="Proteomes" id="UP000255108">
    <property type="component" value="Unassembled WGS sequence"/>
</dbReference>
<dbReference type="InterPro" id="IPR033469">
    <property type="entry name" value="CYTH-like_dom_sf"/>
</dbReference>
<keyword evidence="5" id="KW-1185">Reference proteome</keyword>
<gene>
    <name evidence="3" type="ORF">EV682_103360</name>
    <name evidence="2" type="ORF">NCTC11159_02224</name>
</gene>
<reference evidence="3 5" key="2">
    <citation type="submission" date="2019-03" db="EMBL/GenBank/DDBJ databases">
        <title>Genomic Encyclopedia of Type Strains, Phase IV (KMG-IV): sequencing the most valuable type-strain genomes for metagenomic binning, comparative biology and taxonomic classification.</title>
        <authorList>
            <person name="Goeker M."/>
        </authorList>
    </citation>
    <scope>NUCLEOTIDE SEQUENCE [LARGE SCALE GENOMIC DNA]</scope>
    <source>
        <strain evidence="3 5">DSM 3764</strain>
    </source>
</reference>
<dbReference type="Gene3D" id="2.40.320.10">
    <property type="entry name" value="Hypothetical Protein Pfu-838710-001"/>
    <property type="match status" value="1"/>
</dbReference>
<accession>A0A377Q8E6</accession>
<reference evidence="2 4" key="1">
    <citation type="submission" date="2018-06" db="EMBL/GenBank/DDBJ databases">
        <authorList>
            <consortium name="Pathogen Informatics"/>
            <person name="Doyle S."/>
        </authorList>
    </citation>
    <scope>NUCLEOTIDE SEQUENCE [LARGE SCALE GENOMIC DNA]</scope>
    <source>
        <strain evidence="2 4">NCTC11159</strain>
    </source>
</reference>
<feature type="domain" description="CYTH" evidence="1">
    <location>
        <begin position="1"/>
        <end position="71"/>
    </location>
</feature>
<dbReference type="Proteomes" id="UP000295794">
    <property type="component" value="Unassembled WGS sequence"/>
</dbReference>
<dbReference type="PROSITE" id="PS51707">
    <property type="entry name" value="CYTH"/>
    <property type="match status" value="1"/>
</dbReference>
<sequence>MIKQRTVYKVGRSRIHLDKVQGLGDFLELEVVLSEDESQTTGIQEAEALMQQLGIRPGQLIDVVYVDLLTSSHLHHN</sequence>
<evidence type="ECO:0000313" key="4">
    <source>
        <dbReference type="Proteomes" id="UP000255108"/>
    </source>
</evidence>
<protein>
    <submittedName>
        <fullName evidence="2 3">Adenylyl cyclase CyaB</fullName>
    </submittedName>
</protein>